<dbReference type="EMBL" id="JAAALK010000282">
    <property type="protein sequence ID" value="KAG8077990.1"/>
    <property type="molecule type" value="Genomic_DNA"/>
</dbReference>
<feature type="compositionally biased region" description="Low complexity" evidence="1">
    <location>
        <begin position="79"/>
        <end position="96"/>
    </location>
</feature>
<dbReference type="AlphaFoldDB" id="A0A8J5SQ61"/>
<accession>A0A8J5SQ61</accession>
<gene>
    <name evidence="2" type="ORF">GUJ93_ZPchr0007g4107</name>
</gene>
<proteinExistence type="predicted"/>
<dbReference type="Proteomes" id="UP000729402">
    <property type="component" value="Unassembled WGS sequence"/>
</dbReference>
<evidence type="ECO:0000313" key="2">
    <source>
        <dbReference type="EMBL" id="KAG8077990.1"/>
    </source>
</evidence>
<organism evidence="2 3">
    <name type="scientific">Zizania palustris</name>
    <name type="common">Northern wild rice</name>
    <dbReference type="NCBI Taxonomy" id="103762"/>
    <lineage>
        <taxon>Eukaryota</taxon>
        <taxon>Viridiplantae</taxon>
        <taxon>Streptophyta</taxon>
        <taxon>Embryophyta</taxon>
        <taxon>Tracheophyta</taxon>
        <taxon>Spermatophyta</taxon>
        <taxon>Magnoliopsida</taxon>
        <taxon>Liliopsida</taxon>
        <taxon>Poales</taxon>
        <taxon>Poaceae</taxon>
        <taxon>BOP clade</taxon>
        <taxon>Oryzoideae</taxon>
        <taxon>Oryzeae</taxon>
        <taxon>Zizaniinae</taxon>
        <taxon>Zizania</taxon>
    </lineage>
</organism>
<feature type="region of interest" description="Disordered" evidence="1">
    <location>
        <begin position="256"/>
        <end position="285"/>
    </location>
</feature>
<protein>
    <submittedName>
        <fullName evidence="2">Uncharacterized protein</fullName>
    </submittedName>
</protein>
<sequence length="285" mass="31211">MPPSPVPRPTPPATGRDAATAMEPEPHRDASILSPAPNPSHHQPLRPAKSTAFKREERRKRKERKRQERLALELERWEPLGAPLRPAAASPSRALPYTGDTPWPCDPSPDPESTGAWSWGPPAEPPRAPPRALVQATSPHPQSAAVAACRAFFGEHVDQDEEEEDEDNAVRFFQDLLEKDAGLREFYEAEREKGRFLCLVCEGTSARAGKRFTGCAALVQHAGTVARTGRRLAHRAFADAVGRLLGWSAGRTTSLPMDSDNAGMRDQAVSEHSHDAPQSAEMEMS</sequence>
<dbReference type="PANTHER" id="PTHR34546">
    <property type="entry name" value="OS06G0153600 PROTEIN"/>
    <property type="match status" value="1"/>
</dbReference>
<reference evidence="2" key="1">
    <citation type="journal article" date="2021" name="bioRxiv">
        <title>Whole Genome Assembly and Annotation of Northern Wild Rice, Zizania palustris L., Supports a Whole Genome Duplication in the Zizania Genus.</title>
        <authorList>
            <person name="Haas M."/>
            <person name="Kono T."/>
            <person name="Macchietto M."/>
            <person name="Millas R."/>
            <person name="McGilp L."/>
            <person name="Shao M."/>
            <person name="Duquette J."/>
            <person name="Hirsch C.N."/>
            <person name="Kimball J."/>
        </authorList>
    </citation>
    <scope>NUCLEOTIDE SEQUENCE</scope>
    <source>
        <tissue evidence="2">Fresh leaf tissue</tissue>
    </source>
</reference>
<evidence type="ECO:0000256" key="1">
    <source>
        <dbReference type="SAM" id="MobiDB-lite"/>
    </source>
</evidence>
<evidence type="ECO:0000313" key="3">
    <source>
        <dbReference type="Proteomes" id="UP000729402"/>
    </source>
</evidence>
<comment type="caution">
    <text evidence="2">The sequence shown here is derived from an EMBL/GenBank/DDBJ whole genome shotgun (WGS) entry which is preliminary data.</text>
</comment>
<feature type="compositionally biased region" description="Pro residues" evidence="1">
    <location>
        <begin position="1"/>
        <end position="12"/>
    </location>
</feature>
<dbReference type="PANTHER" id="PTHR34546:SF6">
    <property type="entry name" value="OS01G0759000 PROTEIN"/>
    <property type="match status" value="1"/>
</dbReference>
<reference evidence="2" key="2">
    <citation type="submission" date="2021-02" db="EMBL/GenBank/DDBJ databases">
        <authorList>
            <person name="Kimball J.A."/>
            <person name="Haas M.W."/>
            <person name="Macchietto M."/>
            <person name="Kono T."/>
            <person name="Duquette J."/>
            <person name="Shao M."/>
        </authorList>
    </citation>
    <scope>NUCLEOTIDE SEQUENCE</scope>
    <source>
        <tissue evidence="2">Fresh leaf tissue</tissue>
    </source>
</reference>
<name>A0A8J5SQ61_ZIZPA</name>
<feature type="region of interest" description="Disordered" evidence="1">
    <location>
        <begin position="1"/>
        <end position="138"/>
    </location>
</feature>
<feature type="compositionally biased region" description="Basic and acidic residues" evidence="1">
    <location>
        <begin position="65"/>
        <end position="78"/>
    </location>
</feature>
<dbReference type="OrthoDB" id="1929495at2759"/>
<keyword evidence="3" id="KW-1185">Reference proteome</keyword>